<keyword evidence="8 12" id="KW-0663">Pyridoxal phosphate</keyword>
<comment type="function">
    <text evidence="3 12">Catalyzes the biosynthesis of agmatine from arginine.</text>
</comment>
<evidence type="ECO:0000259" key="13">
    <source>
        <dbReference type="Pfam" id="PF02784"/>
    </source>
</evidence>
<evidence type="ECO:0000256" key="7">
    <source>
        <dbReference type="ARBA" id="ARBA00022842"/>
    </source>
</evidence>
<evidence type="ECO:0000256" key="5">
    <source>
        <dbReference type="ARBA" id="ARBA00022723"/>
    </source>
</evidence>
<dbReference type="Gene3D" id="3.20.20.10">
    <property type="entry name" value="Alanine racemase"/>
    <property type="match status" value="1"/>
</dbReference>
<keyword evidence="11 12" id="KW-0456">Lyase</keyword>
<dbReference type="PRINTS" id="PR01179">
    <property type="entry name" value="ODADCRBXLASE"/>
</dbReference>
<evidence type="ECO:0000256" key="11">
    <source>
        <dbReference type="ARBA" id="ARBA00023239"/>
    </source>
</evidence>
<evidence type="ECO:0000256" key="1">
    <source>
        <dbReference type="ARBA" id="ARBA00001933"/>
    </source>
</evidence>
<dbReference type="InterPro" id="IPR029066">
    <property type="entry name" value="PLP-binding_barrel"/>
</dbReference>
<comment type="cofactor">
    <cofactor evidence="2 12">
        <name>Mg(2+)</name>
        <dbReference type="ChEBI" id="CHEBI:18420"/>
    </cofactor>
</comment>
<evidence type="ECO:0000256" key="2">
    <source>
        <dbReference type="ARBA" id="ARBA00001946"/>
    </source>
</evidence>
<evidence type="ECO:0000256" key="8">
    <source>
        <dbReference type="ARBA" id="ARBA00022898"/>
    </source>
</evidence>
<dbReference type="RefSeq" id="WP_027311677.1">
    <property type="nucleotide sequence ID" value="NZ_JAUESS010000011.1"/>
</dbReference>
<dbReference type="HAMAP" id="MF_01417">
    <property type="entry name" value="SpeA"/>
    <property type="match status" value="1"/>
</dbReference>
<feature type="domain" description="Arginine decarboxylase C-terminal helical" evidence="15">
    <location>
        <begin position="585"/>
        <end position="634"/>
    </location>
</feature>
<feature type="binding site" evidence="12">
    <location>
        <begin position="286"/>
        <end position="296"/>
    </location>
    <ligand>
        <name>substrate</name>
    </ligand>
</feature>
<accession>A0ABV5ZA87</accession>
<dbReference type="InterPro" id="IPR041128">
    <property type="entry name" value="Arg_decarbox_C"/>
</dbReference>
<organism evidence="16 17">
    <name type="scientific">Balneatrix alpica</name>
    <dbReference type="NCBI Taxonomy" id="75684"/>
    <lineage>
        <taxon>Bacteria</taxon>
        <taxon>Pseudomonadati</taxon>
        <taxon>Pseudomonadota</taxon>
        <taxon>Gammaproteobacteria</taxon>
        <taxon>Oceanospirillales</taxon>
        <taxon>Balneatrichaceae</taxon>
        <taxon>Balneatrix</taxon>
    </lineage>
</organism>
<dbReference type="InterPro" id="IPR022657">
    <property type="entry name" value="De-COase2_CS"/>
</dbReference>
<comment type="similarity">
    <text evidence="4 12">Belongs to the Orn/Lys/Arg decarboxylase class-II family. SpeA subfamily.</text>
</comment>
<dbReference type="InterPro" id="IPR000183">
    <property type="entry name" value="Orn/DAP/Arg_de-COase"/>
</dbReference>
<comment type="caution">
    <text evidence="16">The sequence shown here is derived from an EMBL/GenBank/DDBJ whole genome shotgun (WGS) entry which is preliminary data.</text>
</comment>
<keyword evidence="7 12" id="KW-0460">Magnesium</keyword>
<evidence type="ECO:0000256" key="3">
    <source>
        <dbReference type="ARBA" id="ARBA00002257"/>
    </source>
</evidence>
<keyword evidence="10 12" id="KW-0620">Polyamine biosynthesis</keyword>
<dbReference type="Gene3D" id="2.40.37.10">
    <property type="entry name" value="Lyase, Ornithine Decarboxylase, Chain A, domain 1"/>
    <property type="match status" value="1"/>
</dbReference>
<dbReference type="EC" id="4.1.1.19" evidence="12"/>
<feature type="domain" description="Orn/DAP/Arg decarboxylase 2 N-terminal" evidence="13">
    <location>
        <begin position="75"/>
        <end position="346"/>
    </location>
</feature>
<comment type="pathway">
    <text evidence="12">Amine and polyamine biosynthesis; agmatine biosynthesis; agmatine from L-arginine: step 1/1.</text>
</comment>
<evidence type="ECO:0000256" key="4">
    <source>
        <dbReference type="ARBA" id="ARBA00008357"/>
    </source>
</evidence>
<protein>
    <recommendedName>
        <fullName evidence="12">Biosynthetic arginine decarboxylase</fullName>
        <shortName evidence="12">ADC</shortName>
        <ecNumber evidence="12">4.1.1.19</ecNumber>
    </recommendedName>
</protein>
<keyword evidence="17" id="KW-1185">Reference proteome</keyword>
<dbReference type="GO" id="GO:0008792">
    <property type="term" value="F:arginine decarboxylase activity"/>
    <property type="evidence" value="ECO:0007669"/>
    <property type="project" value="UniProtKB-EC"/>
</dbReference>
<dbReference type="Proteomes" id="UP001589628">
    <property type="component" value="Unassembled WGS sequence"/>
</dbReference>
<dbReference type="InterPro" id="IPR022644">
    <property type="entry name" value="De-COase2_N"/>
</dbReference>
<evidence type="ECO:0000313" key="16">
    <source>
        <dbReference type="EMBL" id="MFB9886190.1"/>
    </source>
</evidence>
<dbReference type="Gene3D" id="1.10.287.3440">
    <property type="match status" value="1"/>
</dbReference>
<dbReference type="InterPro" id="IPR040634">
    <property type="entry name" value="Arg_decarb_HB"/>
</dbReference>
<evidence type="ECO:0000256" key="9">
    <source>
        <dbReference type="ARBA" id="ARBA00023066"/>
    </source>
</evidence>
<evidence type="ECO:0000259" key="15">
    <source>
        <dbReference type="Pfam" id="PF17944"/>
    </source>
</evidence>
<gene>
    <name evidence="12 16" type="primary">speA</name>
    <name evidence="16" type="ORF">ACFFLH_07215</name>
</gene>
<dbReference type="EMBL" id="JBHLZN010000002">
    <property type="protein sequence ID" value="MFB9886190.1"/>
    <property type="molecule type" value="Genomic_DNA"/>
</dbReference>
<dbReference type="SUPFAM" id="SSF50621">
    <property type="entry name" value="Alanine racemase C-terminal domain-like"/>
    <property type="match status" value="1"/>
</dbReference>
<sequence length="636" mass="71423">MSTWNSRDALKLYNIPYWGNGYFDVNETGDVVVRPRRDKEAEVSLPELCRQLHEKGIALPALVRFTDILHDRVNSLCRAFQDAVQYYKYKGQYTAVYPIKVNQQRRVVEGLLDSQRRDPLARVGLEAGSKPELMAVLALSEQTNSSVIICNGYKDREYIRLALIGESLGHKVYIVIEKLSELDLVLQEARELKVQPRLGLRARLASQGKGKWQSSGGEKSKFGLSAFQILQVVEKLKKADSLDSLQLLHFHLGSQIANIRDIQMGLRECARFYAELRQLGAPVDVVDVGGGLGIDYEGTRSQSTCSANYSMSEYASNVVYALSEVCAESNLPHPNIVSESGRALTAHHAVMLANVIDIEAPKEVQPVRPGAADPKILHSLWAAYQEALTEADERNVVEIYHDAIYDIAEVQSLYTHGMISITERAKAEQIYLAICIQIRPWLSLKNRAHREIIDELNEKLADKLFVNFSVFQSLPDVWGIEQVFPVLPISGLDQEPTHRAIIQDITCDSDGTIEHYVDGQGVESTLPVPPYNPENPYVMGFFLVGAYQEILGDMHNLFGDTHSMDVQIDDDGQWQITNEVMGDSVEQILRYVNFDSKNFLEAYRRQLANSSMSAELQADCLAFLEEGLAGYTYLEE</sequence>
<keyword evidence="9 12" id="KW-0745">Spermidine biosynthesis</keyword>
<dbReference type="Pfam" id="PF02784">
    <property type="entry name" value="Orn_Arg_deC_N"/>
    <property type="match status" value="1"/>
</dbReference>
<evidence type="ECO:0000256" key="6">
    <source>
        <dbReference type="ARBA" id="ARBA00022793"/>
    </source>
</evidence>
<dbReference type="PANTHER" id="PTHR43295">
    <property type="entry name" value="ARGININE DECARBOXYLASE"/>
    <property type="match status" value="1"/>
</dbReference>
<dbReference type="Pfam" id="PF17944">
    <property type="entry name" value="Arg_decarbox_C"/>
    <property type="match status" value="1"/>
</dbReference>
<dbReference type="PANTHER" id="PTHR43295:SF9">
    <property type="entry name" value="BIOSYNTHETIC ARGININE DECARBOXYLASE"/>
    <property type="match status" value="1"/>
</dbReference>
<dbReference type="InterPro" id="IPR002985">
    <property type="entry name" value="Arg_decrbxlase"/>
</dbReference>
<keyword evidence="6 12" id="KW-0210">Decarboxylase</keyword>
<dbReference type="PRINTS" id="PR01180">
    <property type="entry name" value="ARGDCRBXLASE"/>
</dbReference>
<dbReference type="PROSITE" id="PS00879">
    <property type="entry name" value="ODR_DC_2_2"/>
    <property type="match status" value="1"/>
</dbReference>
<dbReference type="NCBIfam" id="TIGR01273">
    <property type="entry name" value="speA"/>
    <property type="match status" value="1"/>
</dbReference>
<dbReference type="NCBIfam" id="NF003763">
    <property type="entry name" value="PRK05354.1"/>
    <property type="match status" value="1"/>
</dbReference>
<dbReference type="Pfam" id="PF17810">
    <property type="entry name" value="Arg_decarb_HB"/>
    <property type="match status" value="1"/>
</dbReference>
<evidence type="ECO:0000256" key="10">
    <source>
        <dbReference type="ARBA" id="ARBA00023115"/>
    </source>
</evidence>
<dbReference type="InterPro" id="IPR009006">
    <property type="entry name" value="Ala_racemase/Decarboxylase_C"/>
</dbReference>
<dbReference type="SUPFAM" id="SSF51419">
    <property type="entry name" value="PLP-binding barrel"/>
    <property type="match status" value="1"/>
</dbReference>
<comment type="catalytic activity">
    <reaction evidence="12">
        <text>L-arginine + H(+) = agmatine + CO2</text>
        <dbReference type="Rhea" id="RHEA:17641"/>
        <dbReference type="ChEBI" id="CHEBI:15378"/>
        <dbReference type="ChEBI" id="CHEBI:16526"/>
        <dbReference type="ChEBI" id="CHEBI:32682"/>
        <dbReference type="ChEBI" id="CHEBI:58145"/>
        <dbReference type="EC" id="4.1.1.19"/>
    </reaction>
</comment>
<dbReference type="Gene3D" id="1.20.58.930">
    <property type="match status" value="1"/>
</dbReference>
<reference evidence="16 17" key="1">
    <citation type="submission" date="2024-09" db="EMBL/GenBank/DDBJ databases">
        <authorList>
            <person name="Sun Q."/>
            <person name="Mori K."/>
        </authorList>
    </citation>
    <scope>NUCLEOTIDE SEQUENCE [LARGE SCALE GENOMIC DNA]</scope>
    <source>
        <strain evidence="16 17">ATCC 51285</strain>
    </source>
</reference>
<evidence type="ECO:0000313" key="17">
    <source>
        <dbReference type="Proteomes" id="UP001589628"/>
    </source>
</evidence>
<dbReference type="CDD" id="cd06830">
    <property type="entry name" value="PLPDE_III_ADC"/>
    <property type="match status" value="1"/>
</dbReference>
<proteinExistence type="inferred from homology"/>
<name>A0ABV5ZA87_9GAMM</name>
<keyword evidence="5 12" id="KW-0479">Metal-binding</keyword>
<evidence type="ECO:0000259" key="14">
    <source>
        <dbReference type="Pfam" id="PF17810"/>
    </source>
</evidence>
<dbReference type="PIRSF" id="PIRSF001336">
    <property type="entry name" value="Arg_decrbxlase"/>
    <property type="match status" value="1"/>
</dbReference>
<comment type="cofactor">
    <cofactor evidence="1 12">
        <name>pyridoxal 5'-phosphate</name>
        <dbReference type="ChEBI" id="CHEBI:597326"/>
    </cofactor>
</comment>
<feature type="domain" description="Arginine decarboxylase helical bundle" evidence="14">
    <location>
        <begin position="372"/>
        <end position="457"/>
    </location>
</feature>
<feature type="modified residue" description="N6-(pyridoxal phosphate)lysine" evidence="12">
    <location>
        <position position="100"/>
    </location>
</feature>
<evidence type="ECO:0000256" key="12">
    <source>
        <dbReference type="HAMAP-Rule" id="MF_01417"/>
    </source>
</evidence>